<feature type="compositionally biased region" description="Basic and acidic residues" evidence="1">
    <location>
        <begin position="357"/>
        <end position="370"/>
    </location>
</feature>
<feature type="domain" description="Fatty acid desaturase" evidence="3">
    <location>
        <begin position="69"/>
        <end position="330"/>
    </location>
</feature>
<feature type="transmembrane region" description="Helical" evidence="2">
    <location>
        <begin position="108"/>
        <end position="125"/>
    </location>
</feature>
<dbReference type="PIRSF" id="PIRSF015921">
    <property type="entry name" value="FA_sphinglp_des"/>
    <property type="match status" value="1"/>
</dbReference>
<accession>A0ABP8U2X3</accession>
<dbReference type="InterPro" id="IPR005804">
    <property type="entry name" value="FA_desaturase_dom"/>
</dbReference>
<sequence length="370" mass="40479">MAVDAVRPDAHSRRGPPAAGRGSAYAALSRQVKQAGLLDRRPGYYALKITANLVLFAAGWIVFAFLGRSWWQLLVAVFLAVMFTQVAFVGHDAGHRQIFGSKRANDLLGRLHGGLLVGLSYGWWVDKHNRHHAHPNHEGHDPDIAGGAIAFTQAQARARRGLGVLLAKWQAYLFFPMLLLEGLNLHVASVRALLDRTGTSPKAKPTEAILLLTHAAGYLGALFLVLSPFQAVCFLLVQQGLFGVYMGCSFAPNHKGMPILGEEEKVDYLRRQVLTSRNVRGGRFTDFVLGGLNYQIEHHLFPSMPRPSLRRAQALVRACCEQHGITYTETSLARSYAQVLRHLHAAGNATASKRSRLAADSRPADDAGTA</sequence>
<feature type="compositionally biased region" description="Basic and acidic residues" evidence="1">
    <location>
        <begin position="1"/>
        <end position="12"/>
    </location>
</feature>
<keyword evidence="2" id="KW-1133">Transmembrane helix</keyword>
<dbReference type="InterPro" id="IPR012171">
    <property type="entry name" value="Fatty_acid_desaturase"/>
</dbReference>
<evidence type="ECO:0000259" key="3">
    <source>
        <dbReference type="Pfam" id="PF00487"/>
    </source>
</evidence>
<evidence type="ECO:0000256" key="2">
    <source>
        <dbReference type="SAM" id="Phobius"/>
    </source>
</evidence>
<feature type="transmembrane region" description="Helical" evidence="2">
    <location>
        <begin position="208"/>
        <end position="229"/>
    </location>
</feature>
<evidence type="ECO:0000256" key="1">
    <source>
        <dbReference type="SAM" id="MobiDB-lite"/>
    </source>
</evidence>
<dbReference type="CDD" id="cd03506">
    <property type="entry name" value="Delta6-FADS-like"/>
    <property type="match status" value="1"/>
</dbReference>
<dbReference type="Proteomes" id="UP001500212">
    <property type="component" value="Unassembled WGS sequence"/>
</dbReference>
<keyword evidence="2" id="KW-0472">Membrane</keyword>
<evidence type="ECO:0000313" key="4">
    <source>
        <dbReference type="EMBL" id="GAA4619160.1"/>
    </source>
</evidence>
<protein>
    <submittedName>
        <fullName evidence="4">Acyl-CoA desaturase</fullName>
    </submittedName>
</protein>
<gene>
    <name evidence="4" type="ORF">GCM10023195_86520</name>
</gene>
<dbReference type="RefSeq" id="WP_345367283.1">
    <property type="nucleotide sequence ID" value="NZ_BAABHJ010000040.1"/>
</dbReference>
<organism evidence="4 5">
    <name type="scientific">Actinoallomurus liliacearum</name>
    <dbReference type="NCBI Taxonomy" id="1080073"/>
    <lineage>
        <taxon>Bacteria</taxon>
        <taxon>Bacillati</taxon>
        <taxon>Actinomycetota</taxon>
        <taxon>Actinomycetes</taxon>
        <taxon>Streptosporangiales</taxon>
        <taxon>Thermomonosporaceae</taxon>
        <taxon>Actinoallomurus</taxon>
    </lineage>
</organism>
<reference evidence="5" key="1">
    <citation type="journal article" date="2019" name="Int. J. Syst. Evol. Microbiol.">
        <title>The Global Catalogue of Microorganisms (GCM) 10K type strain sequencing project: providing services to taxonomists for standard genome sequencing and annotation.</title>
        <authorList>
            <consortium name="The Broad Institute Genomics Platform"/>
            <consortium name="The Broad Institute Genome Sequencing Center for Infectious Disease"/>
            <person name="Wu L."/>
            <person name="Ma J."/>
        </authorList>
    </citation>
    <scope>NUCLEOTIDE SEQUENCE [LARGE SCALE GENOMIC DNA]</scope>
    <source>
        <strain evidence="5">JCM 17938</strain>
    </source>
</reference>
<evidence type="ECO:0000313" key="5">
    <source>
        <dbReference type="Proteomes" id="UP001500212"/>
    </source>
</evidence>
<feature type="transmembrane region" description="Helical" evidence="2">
    <location>
        <begin position="169"/>
        <end position="187"/>
    </location>
</feature>
<keyword evidence="5" id="KW-1185">Reference proteome</keyword>
<feature type="region of interest" description="Disordered" evidence="1">
    <location>
        <begin position="351"/>
        <end position="370"/>
    </location>
</feature>
<proteinExistence type="predicted"/>
<keyword evidence="2" id="KW-0812">Transmembrane</keyword>
<feature type="transmembrane region" description="Helical" evidence="2">
    <location>
        <begin position="43"/>
        <end position="63"/>
    </location>
</feature>
<dbReference type="Pfam" id="PF00487">
    <property type="entry name" value="FA_desaturase"/>
    <property type="match status" value="1"/>
</dbReference>
<comment type="caution">
    <text evidence="4">The sequence shown here is derived from an EMBL/GenBank/DDBJ whole genome shotgun (WGS) entry which is preliminary data.</text>
</comment>
<dbReference type="EMBL" id="BAABHJ010000040">
    <property type="protein sequence ID" value="GAA4619160.1"/>
    <property type="molecule type" value="Genomic_DNA"/>
</dbReference>
<dbReference type="PANTHER" id="PTHR19353">
    <property type="entry name" value="FATTY ACID DESATURASE 2"/>
    <property type="match status" value="1"/>
</dbReference>
<feature type="region of interest" description="Disordered" evidence="1">
    <location>
        <begin position="1"/>
        <end position="22"/>
    </location>
</feature>
<feature type="transmembrane region" description="Helical" evidence="2">
    <location>
        <begin position="69"/>
        <end position="88"/>
    </location>
</feature>
<name>A0ABP8U2X3_9ACTN</name>
<dbReference type="PANTHER" id="PTHR19353:SF19">
    <property type="entry name" value="DELTA(5) FATTY ACID DESATURASE C-RELATED"/>
    <property type="match status" value="1"/>
</dbReference>